<keyword evidence="2" id="KW-1185">Reference proteome</keyword>
<dbReference type="GO" id="GO:0008168">
    <property type="term" value="F:methyltransferase activity"/>
    <property type="evidence" value="ECO:0007669"/>
    <property type="project" value="UniProtKB-KW"/>
</dbReference>
<dbReference type="CDD" id="cd02440">
    <property type="entry name" value="AdoMet_MTases"/>
    <property type="match status" value="1"/>
</dbReference>
<dbReference type="RefSeq" id="WP_270142809.1">
    <property type="nucleotide sequence ID" value="NZ_CP115450.1"/>
</dbReference>
<dbReference type="Pfam" id="PF13489">
    <property type="entry name" value="Methyltransf_23"/>
    <property type="match status" value="1"/>
</dbReference>
<name>A0ABY7Q0U5_9ACTN</name>
<gene>
    <name evidence="1" type="ORF">O1G21_10710</name>
</gene>
<dbReference type="Proteomes" id="UP001212821">
    <property type="component" value="Chromosome"/>
</dbReference>
<keyword evidence="1" id="KW-0489">Methyltransferase</keyword>
<dbReference type="GO" id="GO:0032259">
    <property type="term" value="P:methylation"/>
    <property type="evidence" value="ECO:0007669"/>
    <property type="project" value="UniProtKB-KW"/>
</dbReference>
<evidence type="ECO:0000313" key="1">
    <source>
        <dbReference type="EMBL" id="WBP86269.1"/>
    </source>
</evidence>
<accession>A0ABY7Q0U5</accession>
<evidence type="ECO:0000313" key="2">
    <source>
        <dbReference type="Proteomes" id="UP001212821"/>
    </source>
</evidence>
<protein>
    <submittedName>
        <fullName evidence="1">Class I SAM-dependent methyltransferase</fullName>
    </submittedName>
</protein>
<dbReference type="InterPro" id="IPR029063">
    <property type="entry name" value="SAM-dependent_MTases_sf"/>
</dbReference>
<dbReference type="Gene3D" id="3.40.50.150">
    <property type="entry name" value="Vaccinia Virus protein VP39"/>
    <property type="match status" value="1"/>
</dbReference>
<keyword evidence="1" id="KW-0808">Transferase</keyword>
<dbReference type="EMBL" id="CP115450">
    <property type="protein sequence ID" value="WBP86269.1"/>
    <property type="molecule type" value="Genomic_DNA"/>
</dbReference>
<dbReference type="PANTHER" id="PTHR43591">
    <property type="entry name" value="METHYLTRANSFERASE"/>
    <property type="match status" value="1"/>
</dbReference>
<proteinExistence type="predicted"/>
<dbReference type="SUPFAM" id="SSF53335">
    <property type="entry name" value="S-adenosyl-L-methionine-dependent methyltransferases"/>
    <property type="match status" value="1"/>
</dbReference>
<sequence>MMSAPVYQDGVLAHARGGERERLRLLEELSDPTTITIFERLGVAAGWRCVEAGAGAGSIAHWLSARCPDGRVTATDLDVAFLSERPTPANMTVARHDVMRDDFPAGSQNLVHARALLSHIPDPEHVLDRMAGWLVPGGWIVLEDPTYLPAAASPYPKFAELLEACQQLLARTQGTDHTWARRIPAAMARSGLTDVGMTVRVAVCGTDETEDAFWRQCFTQATPALIDTGLMTAEQIAAAVAHLDDPAFTDTAWVMVSCWGRRPS</sequence>
<reference evidence="2" key="1">
    <citation type="submission" date="2022-12" db="EMBL/GenBank/DDBJ databases">
        <authorList>
            <person name="Mo P."/>
        </authorList>
    </citation>
    <scope>NUCLEOTIDE SEQUENCE [LARGE SCALE GENOMIC DNA]</scope>
    <source>
        <strain evidence="2">HUAS 3-15</strain>
    </source>
</reference>
<organism evidence="1 2">
    <name type="scientific">Kitasatospora cathayae</name>
    <dbReference type="NCBI Taxonomy" id="3004092"/>
    <lineage>
        <taxon>Bacteria</taxon>
        <taxon>Bacillati</taxon>
        <taxon>Actinomycetota</taxon>
        <taxon>Actinomycetes</taxon>
        <taxon>Kitasatosporales</taxon>
        <taxon>Streptomycetaceae</taxon>
        <taxon>Kitasatospora</taxon>
    </lineage>
</organism>